<dbReference type="Pfam" id="PF01084">
    <property type="entry name" value="Ribosomal_S18"/>
    <property type="match status" value="1"/>
</dbReference>
<dbReference type="GO" id="GO:0003735">
    <property type="term" value="F:structural constituent of ribosome"/>
    <property type="evidence" value="ECO:0007669"/>
    <property type="project" value="InterPro"/>
</dbReference>
<dbReference type="GO" id="GO:0005763">
    <property type="term" value="C:mitochondrial small ribosomal subunit"/>
    <property type="evidence" value="ECO:0007669"/>
    <property type="project" value="TreeGrafter"/>
</dbReference>
<dbReference type="InterPro" id="IPR001648">
    <property type="entry name" value="Ribosomal_bS18"/>
</dbReference>
<dbReference type="RefSeq" id="XP_066804960.1">
    <property type="nucleotide sequence ID" value="XM_066945037.1"/>
</dbReference>
<evidence type="ECO:0000313" key="6">
    <source>
        <dbReference type="EMBL" id="KAK8864664.1"/>
    </source>
</evidence>
<accession>A0AAW0Z3I7</accession>
<dbReference type="AlphaFoldDB" id="A0AAW0Z3I7"/>
<dbReference type="Proteomes" id="UP001388673">
    <property type="component" value="Unassembled WGS sequence"/>
</dbReference>
<dbReference type="PANTHER" id="PTHR13479:SF40">
    <property type="entry name" value="SMALL RIBOSOMAL SUBUNIT PROTEIN BS18M"/>
    <property type="match status" value="1"/>
</dbReference>
<proteinExistence type="inferred from homology"/>
<dbReference type="GeneID" id="92179173"/>
<evidence type="ECO:0000313" key="7">
    <source>
        <dbReference type="Proteomes" id="UP001388673"/>
    </source>
</evidence>
<comment type="similarity">
    <text evidence="1">Belongs to the bacterial ribosomal protein bS18 family.</text>
</comment>
<sequence>MSQQPLSIRLLHTSLFHRRPANAQTSRDVLSSYLSQKSSSSASPSAPSASPSSSSSIDAARKMMESLSKRARVEVDDKRRPFRANTYAPPSTFTHDSLYPTPRPYPRPPLLGPPKKVAARLDPFHLTKTSPLEHDLNPSFALAFVNPMGKIKGRAETGLTWKSQRKVGKLVRRARAMGLISRWSNGITPGGLGSPQVGNARSSAGRF</sequence>
<feature type="compositionally biased region" description="Basic and acidic residues" evidence="5">
    <location>
        <begin position="59"/>
        <end position="79"/>
    </location>
</feature>
<keyword evidence="7" id="KW-1185">Reference proteome</keyword>
<feature type="compositionally biased region" description="Polar residues" evidence="5">
    <location>
        <begin position="22"/>
        <end position="37"/>
    </location>
</feature>
<dbReference type="SUPFAM" id="SSF46911">
    <property type="entry name" value="Ribosomal protein S18"/>
    <property type="match status" value="1"/>
</dbReference>
<comment type="caution">
    <text evidence="6">The sequence shown here is derived from an EMBL/GenBank/DDBJ whole genome shotgun (WGS) entry which is preliminary data.</text>
</comment>
<keyword evidence="2 6" id="KW-0689">Ribosomal protein</keyword>
<reference evidence="6 7" key="1">
    <citation type="journal article" date="2024" name="bioRxiv">
        <title>Comparative genomics of Cryptococcus and Kwoniella reveals pathogenesis evolution and contrasting karyotype dynamics via intercentromeric recombination or chromosome fusion.</title>
        <authorList>
            <person name="Coelho M.A."/>
            <person name="David-Palma M."/>
            <person name="Shea T."/>
            <person name="Bowers K."/>
            <person name="McGinley-Smith S."/>
            <person name="Mohammad A.W."/>
            <person name="Gnirke A."/>
            <person name="Yurkov A.M."/>
            <person name="Nowrousian M."/>
            <person name="Sun S."/>
            <person name="Cuomo C.A."/>
            <person name="Heitman J."/>
        </authorList>
    </citation>
    <scope>NUCLEOTIDE SEQUENCE [LARGE SCALE GENOMIC DNA]</scope>
    <source>
        <strain evidence="6 7">CBS 13917</strain>
    </source>
</reference>
<evidence type="ECO:0000256" key="1">
    <source>
        <dbReference type="ARBA" id="ARBA00005589"/>
    </source>
</evidence>
<gene>
    <name evidence="6" type="ORF">IAR55_001914</name>
</gene>
<dbReference type="InterPro" id="IPR036870">
    <property type="entry name" value="Ribosomal_bS18_sf"/>
</dbReference>
<evidence type="ECO:0000256" key="2">
    <source>
        <dbReference type="ARBA" id="ARBA00022980"/>
    </source>
</evidence>
<name>A0AAW0Z3I7_9TREE</name>
<dbReference type="GO" id="GO:0032543">
    <property type="term" value="P:mitochondrial translation"/>
    <property type="evidence" value="ECO:0007669"/>
    <property type="project" value="TreeGrafter"/>
</dbReference>
<protein>
    <recommendedName>
        <fullName evidence="4">Small ribosomal subunit protein bS18m</fullName>
    </recommendedName>
</protein>
<dbReference type="PANTHER" id="PTHR13479">
    <property type="entry name" value="30S RIBOSOMAL PROTEIN S18"/>
    <property type="match status" value="1"/>
</dbReference>
<keyword evidence="3" id="KW-0687">Ribonucleoprotein</keyword>
<organism evidence="6 7">
    <name type="scientific">Kwoniella newhampshirensis</name>
    <dbReference type="NCBI Taxonomy" id="1651941"/>
    <lineage>
        <taxon>Eukaryota</taxon>
        <taxon>Fungi</taxon>
        <taxon>Dikarya</taxon>
        <taxon>Basidiomycota</taxon>
        <taxon>Agaricomycotina</taxon>
        <taxon>Tremellomycetes</taxon>
        <taxon>Tremellales</taxon>
        <taxon>Cryptococcaceae</taxon>
        <taxon>Kwoniella</taxon>
    </lineage>
</organism>
<feature type="region of interest" description="Disordered" evidence="5">
    <location>
        <begin position="17"/>
        <end position="101"/>
    </location>
</feature>
<dbReference type="EMBL" id="JBCAWK010000003">
    <property type="protein sequence ID" value="KAK8864664.1"/>
    <property type="molecule type" value="Genomic_DNA"/>
</dbReference>
<evidence type="ECO:0000256" key="3">
    <source>
        <dbReference type="ARBA" id="ARBA00023274"/>
    </source>
</evidence>
<feature type="compositionally biased region" description="Low complexity" evidence="5">
    <location>
        <begin position="38"/>
        <end position="56"/>
    </location>
</feature>
<dbReference type="GO" id="GO:0070181">
    <property type="term" value="F:small ribosomal subunit rRNA binding"/>
    <property type="evidence" value="ECO:0007669"/>
    <property type="project" value="TreeGrafter"/>
</dbReference>
<evidence type="ECO:0000256" key="4">
    <source>
        <dbReference type="ARBA" id="ARBA00035264"/>
    </source>
</evidence>
<dbReference type="KEGG" id="kne:92179173"/>
<evidence type="ECO:0000256" key="5">
    <source>
        <dbReference type="SAM" id="MobiDB-lite"/>
    </source>
</evidence>
<dbReference type="Gene3D" id="4.10.640.10">
    <property type="entry name" value="Ribosomal protein S18"/>
    <property type="match status" value="1"/>
</dbReference>